<dbReference type="InterPro" id="IPR004360">
    <property type="entry name" value="Glyas_Fos-R_dOase_dom"/>
</dbReference>
<name>A0A917HQ42_9BACL</name>
<dbReference type="SUPFAM" id="SSF54593">
    <property type="entry name" value="Glyoxalase/Bleomycin resistance protein/Dihydroxybiphenyl dioxygenase"/>
    <property type="match status" value="1"/>
</dbReference>
<sequence length="134" mass="15178">MIVAFAFKGIDHVQLAAPEGCEQEARAFYARLLGWRELEKPDSLKKRGGVWFQCGPQQVHIGVQTGFTPARKAHPAFGVCGITELQSWLQAHGVETIADDSRQEEGAERFYVNDPFGNRLEFMEWEREVNGKQQ</sequence>
<gene>
    <name evidence="2" type="ORF">GCM10010918_51520</name>
</gene>
<dbReference type="InterPro" id="IPR029068">
    <property type="entry name" value="Glyas_Bleomycin-R_OHBP_Dase"/>
</dbReference>
<feature type="domain" description="VOC" evidence="1">
    <location>
        <begin position="9"/>
        <end position="125"/>
    </location>
</feature>
<dbReference type="PROSITE" id="PS51819">
    <property type="entry name" value="VOC"/>
    <property type="match status" value="1"/>
</dbReference>
<evidence type="ECO:0000259" key="1">
    <source>
        <dbReference type="PROSITE" id="PS51819"/>
    </source>
</evidence>
<protein>
    <submittedName>
        <fullName evidence="2">Glyoxalase</fullName>
    </submittedName>
</protein>
<accession>A0A917HQ42</accession>
<dbReference type="Proteomes" id="UP000600247">
    <property type="component" value="Unassembled WGS sequence"/>
</dbReference>
<evidence type="ECO:0000313" key="3">
    <source>
        <dbReference type="Proteomes" id="UP000600247"/>
    </source>
</evidence>
<dbReference type="Gene3D" id="3.10.180.10">
    <property type="entry name" value="2,3-Dihydroxybiphenyl 1,2-Dioxygenase, domain 1"/>
    <property type="match status" value="1"/>
</dbReference>
<dbReference type="Pfam" id="PF00903">
    <property type="entry name" value="Glyoxalase"/>
    <property type="match status" value="1"/>
</dbReference>
<dbReference type="EMBL" id="BMHY01000017">
    <property type="protein sequence ID" value="GGG86967.1"/>
    <property type="molecule type" value="Genomic_DNA"/>
</dbReference>
<keyword evidence="3" id="KW-1185">Reference proteome</keyword>
<proteinExistence type="predicted"/>
<dbReference type="PANTHER" id="PTHR39175">
    <property type="entry name" value="FAMILY PROTEIN, PUTATIVE (AFU_ORTHOLOGUE AFUA_3G15060)-RELATED"/>
    <property type="match status" value="1"/>
</dbReference>
<comment type="caution">
    <text evidence="2">The sequence shown here is derived from an EMBL/GenBank/DDBJ whole genome shotgun (WGS) entry which is preliminary data.</text>
</comment>
<organism evidence="2 3">
    <name type="scientific">Paenibacillus radicis</name>
    <name type="common">ex Gao et al. 2016</name>
    <dbReference type="NCBI Taxonomy" id="1737354"/>
    <lineage>
        <taxon>Bacteria</taxon>
        <taxon>Bacillati</taxon>
        <taxon>Bacillota</taxon>
        <taxon>Bacilli</taxon>
        <taxon>Bacillales</taxon>
        <taxon>Paenibacillaceae</taxon>
        <taxon>Paenibacillus</taxon>
    </lineage>
</organism>
<evidence type="ECO:0000313" key="2">
    <source>
        <dbReference type="EMBL" id="GGG86967.1"/>
    </source>
</evidence>
<reference evidence="2 3" key="1">
    <citation type="journal article" date="2014" name="Int. J. Syst. Evol. Microbiol.">
        <title>Complete genome sequence of Corynebacterium casei LMG S-19264T (=DSM 44701T), isolated from a smear-ripened cheese.</title>
        <authorList>
            <consortium name="US DOE Joint Genome Institute (JGI-PGF)"/>
            <person name="Walter F."/>
            <person name="Albersmeier A."/>
            <person name="Kalinowski J."/>
            <person name="Ruckert C."/>
        </authorList>
    </citation>
    <scope>NUCLEOTIDE SEQUENCE [LARGE SCALE GENOMIC DNA]</scope>
    <source>
        <strain evidence="2 3">CGMCC 1.15286</strain>
    </source>
</reference>
<dbReference type="PANTHER" id="PTHR39175:SF1">
    <property type="entry name" value="FAMILY PROTEIN, PUTATIVE (AFU_ORTHOLOGUE AFUA_3G15060)-RELATED"/>
    <property type="match status" value="1"/>
</dbReference>
<dbReference type="AlphaFoldDB" id="A0A917HQ42"/>
<dbReference type="InterPro" id="IPR037523">
    <property type="entry name" value="VOC_core"/>
</dbReference>